<feature type="domain" description="Rieske" evidence="6">
    <location>
        <begin position="53"/>
        <end position="135"/>
    </location>
</feature>
<dbReference type="Proteomes" id="UP000245946">
    <property type="component" value="Unassembled WGS sequence"/>
</dbReference>
<dbReference type="SUPFAM" id="SSF50022">
    <property type="entry name" value="ISP domain"/>
    <property type="match status" value="1"/>
</dbReference>
<dbReference type="PANTHER" id="PTHR42782:SF2">
    <property type="entry name" value="3-OXOACYL-[ACYL-CARRIER-PROTEIN] SYNTHASE-LIKE PROTEIN"/>
    <property type="match status" value="1"/>
</dbReference>
<dbReference type="AlphaFoldDB" id="A0A316ZKA8"/>
<dbReference type="PANTHER" id="PTHR42782">
    <property type="entry name" value="SI:CH73-314G15.3"/>
    <property type="match status" value="1"/>
</dbReference>
<dbReference type="Gene3D" id="2.102.10.10">
    <property type="entry name" value="Rieske [2Fe-2S] iron-sulphur domain"/>
    <property type="match status" value="1"/>
</dbReference>
<keyword evidence="8" id="KW-1185">Reference proteome</keyword>
<dbReference type="PROSITE" id="PS51296">
    <property type="entry name" value="RIESKE"/>
    <property type="match status" value="1"/>
</dbReference>
<dbReference type="InterPro" id="IPR036922">
    <property type="entry name" value="Rieske_2Fe-2S_sf"/>
</dbReference>
<dbReference type="GO" id="GO:0051537">
    <property type="term" value="F:2 iron, 2 sulfur cluster binding"/>
    <property type="evidence" value="ECO:0007669"/>
    <property type="project" value="UniProtKB-KW"/>
</dbReference>
<organism evidence="7 8">
    <name type="scientific">Tilletiopsis washingtonensis</name>
    <dbReference type="NCBI Taxonomy" id="58919"/>
    <lineage>
        <taxon>Eukaryota</taxon>
        <taxon>Fungi</taxon>
        <taxon>Dikarya</taxon>
        <taxon>Basidiomycota</taxon>
        <taxon>Ustilaginomycotina</taxon>
        <taxon>Exobasidiomycetes</taxon>
        <taxon>Entylomatales</taxon>
        <taxon>Entylomatales incertae sedis</taxon>
        <taxon>Tilletiopsis</taxon>
    </lineage>
</organism>
<evidence type="ECO:0000313" key="7">
    <source>
        <dbReference type="EMBL" id="PWO01247.1"/>
    </source>
</evidence>
<proteinExistence type="predicted"/>
<protein>
    <submittedName>
        <fullName evidence="7">DUF455-domain-containing protein</fullName>
    </submittedName>
</protein>
<feature type="region of interest" description="Disordered" evidence="5">
    <location>
        <begin position="232"/>
        <end position="253"/>
    </location>
</feature>
<accession>A0A316ZKA8</accession>
<keyword evidence="4" id="KW-0411">Iron-sulfur</keyword>
<evidence type="ECO:0000313" key="8">
    <source>
        <dbReference type="Proteomes" id="UP000245946"/>
    </source>
</evidence>
<dbReference type="InterPro" id="IPR009078">
    <property type="entry name" value="Ferritin-like_SF"/>
</dbReference>
<dbReference type="Pfam" id="PF00355">
    <property type="entry name" value="Rieske"/>
    <property type="match status" value="1"/>
</dbReference>
<keyword evidence="2" id="KW-0479">Metal-binding</keyword>
<evidence type="ECO:0000256" key="3">
    <source>
        <dbReference type="ARBA" id="ARBA00023004"/>
    </source>
</evidence>
<dbReference type="InterPro" id="IPR007402">
    <property type="entry name" value="DUF455"/>
</dbReference>
<dbReference type="Pfam" id="PF04305">
    <property type="entry name" value="DUF455"/>
    <property type="match status" value="1"/>
</dbReference>
<dbReference type="EMBL" id="KZ819283">
    <property type="protein sequence ID" value="PWO01247.1"/>
    <property type="molecule type" value="Genomic_DNA"/>
</dbReference>
<gene>
    <name evidence="7" type="ORF">FA09DRAFT_327196</name>
</gene>
<dbReference type="SUPFAM" id="SSF47240">
    <property type="entry name" value="Ferritin-like"/>
    <property type="match status" value="1"/>
</dbReference>
<keyword evidence="3" id="KW-0408">Iron</keyword>
<evidence type="ECO:0000256" key="2">
    <source>
        <dbReference type="ARBA" id="ARBA00022723"/>
    </source>
</evidence>
<evidence type="ECO:0000256" key="5">
    <source>
        <dbReference type="SAM" id="MobiDB-lite"/>
    </source>
</evidence>
<evidence type="ECO:0000256" key="4">
    <source>
        <dbReference type="ARBA" id="ARBA00023014"/>
    </source>
</evidence>
<dbReference type="GeneID" id="37268850"/>
<sequence>MMPQQLVAVGRADALAAAAARHHLTLRHSSNVYQTMLLFSLAPPPGASEDERRWYAMQATCPHLEAPLEHATLETVESELEAEAQRDITDVEDTVVVCPHHEWSWSLRTGESDHSPAGMRACTFAVSVQDGMLSVEAPQLEQNAPGSWLLVESRPVSERFYEPKPAADAGPSSSQVQLVAPDPVPQSLTAWASLVLNTANPRLKVHYTRLAAAAWRDARCTRVGGGRWNFDDSEAPEWRRKPEETPPGIPPRDQLNVVRPGHEAKRGKGGTERGRIALLHSLASIEQIAIDLAWDIICRGPELFARLHPASNPPPKLPNAFYTDFLRMAEDEAKHHTILCERLEAFGVAFGDLPVHYGLFDSMRDTWHSLTARLSIVHLVHEARGLDVNPGTIARFAKAGDEDSVATLQIIHHDEVTHVATGHRWLCHVAECMTPPRAPVELFREEVRAHFCGALREPFNRPERAQAGLTAEWYEDLRGEKRPGDGYSAGGVQAARQAQIAGG</sequence>
<dbReference type="STRING" id="58919.A0A316ZKA8"/>
<reference evidence="7 8" key="1">
    <citation type="journal article" date="2018" name="Mol. Biol. Evol.">
        <title>Broad Genomic Sampling Reveals a Smut Pathogenic Ancestry of the Fungal Clade Ustilaginomycotina.</title>
        <authorList>
            <person name="Kijpornyongpan T."/>
            <person name="Mondo S.J."/>
            <person name="Barry K."/>
            <person name="Sandor L."/>
            <person name="Lee J."/>
            <person name="Lipzen A."/>
            <person name="Pangilinan J."/>
            <person name="LaButti K."/>
            <person name="Hainaut M."/>
            <person name="Henrissat B."/>
            <person name="Grigoriev I.V."/>
            <person name="Spatafora J.W."/>
            <person name="Aime M.C."/>
        </authorList>
    </citation>
    <scope>NUCLEOTIDE SEQUENCE [LARGE SCALE GENOMIC DNA]</scope>
    <source>
        <strain evidence="7 8">MCA 4186</strain>
    </source>
</reference>
<dbReference type="GO" id="GO:0046872">
    <property type="term" value="F:metal ion binding"/>
    <property type="evidence" value="ECO:0007669"/>
    <property type="project" value="UniProtKB-KW"/>
</dbReference>
<dbReference type="OrthoDB" id="426882at2759"/>
<dbReference type="CDD" id="cd00657">
    <property type="entry name" value="Ferritin_like"/>
    <property type="match status" value="1"/>
</dbReference>
<feature type="region of interest" description="Disordered" evidence="5">
    <location>
        <begin position="483"/>
        <end position="503"/>
    </location>
</feature>
<evidence type="ECO:0000259" key="6">
    <source>
        <dbReference type="PROSITE" id="PS51296"/>
    </source>
</evidence>
<name>A0A316ZKA8_9BASI</name>
<dbReference type="RefSeq" id="XP_025601525.1">
    <property type="nucleotide sequence ID" value="XM_025741306.1"/>
</dbReference>
<evidence type="ECO:0000256" key="1">
    <source>
        <dbReference type="ARBA" id="ARBA00022714"/>
    </source>
</evidence>
<keyword evidence="1" id="KW-0001">2Fe-2S</keyword>
<dbReference type="InterPro" id="IPR017941">
    <property type="entry name" value="Rieske_2Fe-2S"/>
</dbReference>